<protein>
    <submittedName>
        <fullName evidence="1">Uncharacterized protein</fullName>
    </submittedName>
</protein>
<dbReference type="KEGG" id="hbq:QI031_23850"/>
<organism evidence="1 2">
    <name type="scientific">Halotia branconii CENA392</name>
    <dbReference type="NCBI Taxonomy" id="1539056"/>
    <lineage>
        <taxon>Bacteria</taxon>
        <taxon>Bacillati</taxon>
        <taxon>Cyanobacteriota</taxon>
        <taxon>Cyanophyceae</taxon>
        <taxon>Nostocales</taxon>
        <taxon>Nodulariaceae</taxon>
        <taxon>Halotia</taxon>
    </lineage>
</organism>
<evidence type="ECO:0000313" key="1">
    <source>
        <dbReference type="EMBL" id="WGV24770.1"/>
    </source>
</evidence>
<name>A0AAJ6NQJ9_9CYAN</name>
<proteinExistence type="predicted"/>
<dbReference type="EMBL" id="CP124543">
    <property type="protein sequence ID" value="WGV24770.1"/>
    <property type="molecule type" value="Genomic_DNA"/>
</dbReference>
<dbReference type="Proteomes" id="UP001223520">
    <property type="component" value="Chromosome"/>
</dbReference>
<reference evidence="1 2" key="1">
    <citation type="journal article" date="2023" name="Limnol Oceanogr Lett">
        <title>Environmental adaptations by the intertidal Antarctic cyanobacterium Halotia branconii CENA392 as revealed using long-read genome sequencing.</title>
        <authorList>
            <person name="Dextro R.B."/>
            <person name="Delbaje E."/>
            <person name="Freitas P.N.N."/>
            <person name="Geraldes V."/>
            <person name="Pinto E."/>
            <person name="Long P.F."/>
            <person name="Fiore M.F."/>
        </authorList>
    </citation>
    <scope>NUCLEOTIDE SEQUENCE [LARGE SCALE GENOMIC DNA]</scope>
    <source>
        <strain evidence="1 2">CENA392</strain>
    </source>
</reference>
<dbReference type="RefSeq" id="WP_281482083.1">
    <property type="nucleotide sequence ID" value="NZ_CP124543.1"/>
</dbReference>
<keyword evidence="2" id="KW-1185">Reference proteome</keyword>
<accession>A0AAJ6NQJ9</accession>
<evidence type="ECO:0000313" key="2">
    <source>
        <dbReference type="Proteomes" id="UP001223520"/>
    </source>
</evidence>
<gene>
    <name evidence="1" type="ORF">QI031_23850</name>
</gene>
<dbReference type="AlphaFoldDB" id="A0AAJ6NQJ9"/>
<sequence length="83" mass="9811">MKRKISLTSELVNAQTLVMYELERFTDYIRSVDPELNPSEAIKITAFTLHQLPALFQENPELLESLKDITRRTKLKRGRRDRH</sequence>